<dbReference type="Proteomes" id="UP000499080">
    <property type="component" value="Unassembled WGS sequence"/>
</dbReference>
<evidence type="ECO:0000313" key="1">
    <source>
        <dbReference type="EMBL" id="GBN57364.1"/>
    </source>
</evidence>
<evidence type="ECO:0000313" key="2">
    <source>
        <dbReference type="Proteomes" id="UP000499080"/>
    </source>
</evidence>
<proteinExistence type="predicted"/>
<reference evidence="1 2" key="1">
    <citation type="journal article" date="2019" name="Sci. Rep.">
        <title>Orb-weaving spider Araneus ventricosus genome elucidates the spidroin gene catalogue.</title>
        <authorList>
            <person name="Kono N."/>
            <person name="Nakamura H."/>
            <person name="Ohtoshi R."/>
            <person name="Moran D.A.P."/>
            <person name="Shinohara A."/>
            <person name="Yoshida Y."/>
            <person name="Fujiwara M."/>
            <person name="Mori M."/>
            <person name="Tomita M."/>
            <person name="Arakawa K."/>
        </authorList>
    </citation>
    <scope>NUCLEOTIDE SEQUENCE [LARGE SCALE GENOMIC DNA]</scope>
</reference>
<gene>
    <name evidence="1" type="ORF">AVEN_151181_1</name>
</gene>
<name>A0A4Y2Q1S5_ARAVE</name>
<protein>
    <submittedName>
        <fullName evidence="1">Uncharacterized protein</fullName>
    </submittedName>
</protein>
<keyword evidence="2" id="KW-1185">Reference proteome</keyword>
<comment type="caution">
    <text evidence="1">The sequence shown here is derived from an EMBL/GenBank/DDBJ whole genome shotgun (WGS) entry which is preliminary data.</text>
</comment>
<dbReference type="AlphaFoldDB" id="A0A4Y2Q1S5"/>
<sequence length="35" mass="4002">MMVFPTLMGMQIGMGKGRKLFPLQRYEESCGHDLV</sequence>
<accession>A0A4Y2Q1S5</accession>
<organism evidence="1 2">
    <name type="scientific">Araneus ventricosus</name>
    <name type="common">Orbweaver spider</name>
    <name type="synonym">Epeira ventricosa</name>
    <dbReference type="NCBI Taxonomy" id="182803"/>
    <lineage>
        <taxon>Eukaryota</taxon>
        <taxon>Metazoa</taxon>
        <taxon>Ecdysozoa</taxon>
        <taxon>Arthropoda</taxon>
        <taxon>Chelicerata</taxon>
        <taxon>Arachnida</taxon>
        <taxon>Araneae</taxon>
        <taxon>Araneomorphae</taxon>
        <taxon>Entelegynae</taxon>
        <taxon>Araneoidea</taxon>
        <taxon>Araneidae</taxon>
        <taxon>Araneus</taxon>
    </lineage>
</organism>
<feature type="non-terminal residue" evidence="1">
    <location>
        <position position="35"/>
    </location>
</feature>
<dbReference type="EMBL" id="BGPR01012721">
    <property type="protein sequence ID" value="GBN57364.1"/>
    <property type="molecule type" value="Genomic_DNA"/>
</dbReference>